<dbReference type="CDD" id="cd22979">
    <property type="entry name" value="DD_AK8"/>
    <property type="match status" value="1"/>
</dbReference>
<evidence type="ECO:0000313" key="4">
    <source>
        <dbReference type="EMBL" id="CAI9973824.1"/>
    </source>
</evidence>
<evidence type="ECO:0000313" key="6">
    <source>
        <dbReference type="Proteomes" id="UP001642409"/>
    </source>
</evidence>
<evidence type="ECO:0000313" key="5">
    <source>
        <dbReference type="EMBL" id="CAL6001022.1"/>
    </source>
</evidence>
<organism evidence="4">
    <name type="scientific">Hexamita inflata</name>
    <dbReference type="NCBI Taxonomy" id="28002"/>
    <lineage>
        <taxon>Eukaryota</taxon>
        <taxon>Metamonada</taxon>
        <taxon>Diplomonadida</taxon>
        <taxon>Hexamitidae</taxon>
        <taxon>Hexamitinae</taxon>
        <taxon>Hexamita</taxon>
    </lineage>
</organism>
<dbReference type="GO" id="GO:0006139">
    <property type="term" value="P:nucleobase-containing compound metabolic process"/>
    <property type="evidence" value="ECO:0007669"/>
    <property type="project" value="InterPro"/>
</dbReference>
<proteinExistence type="predicted"/>
<keyword evidence="3 4" id="KW-0418">Kinase</keyword>
<name>A0AA86UZ17_9EUKA</name>
<dbReference type="PANTHER" id="PTHR23359">
    <property type="entry name" value="NUCLEOTIDE KINASE"/>
    <property type="match status" value="1"/>
</dbReference>
<evidence type="ECO:0000256" key="3">
    <source>
        <dbReference type="ARBA" id="ARBA00022777"/>
    </source>
</evidence>
<dbReference type="Gene3D" id="3.40.50.300">
    <property type="entry name" value="P-loop containing nucleotide triphosphate hydrolases"/>
    <property type="match status" value="1"/>
</dbReference>
<dbReference type="EMBL" id="CAXDID020000042">
    <property type="protein sequence ID" value="CAL6001022.1"/>
    <property type="molecule type" value="Genomic_DNA"/>
</dbReference>
<reference evidence="5 6" key="2">
    <citation type="submission" date="2024-07" db="EMBL/GenBank/DDBJ databases">
        <authorList>
            <person name="Akdeniz Z."/>
        </authorList>
    </citation>
    <scope>NUCLEOTIDE SEQUENCE [LARGE SCALE GENOMIC DNA]</scope>
</reference>
<comment type="caution">
    <text evidence="4">The sequence shown here is derived from an EMBL/GenBank/DDBJ whole genome shotgun (WGS) entry which is preliminary data.</text>
</comment>
<protein>
    <submittedName>
        <fullName evidence="4">Adenylate kinase 2</fullName>
    </submittedName>
    <submittedName>
        <fullName evidence="5">Adenylate_kinase 2</fullName>
    </submittedName>
</protein>
<sequence>MDQYLSEHNIYSMLQTAMEDLLLSQPADPLQHLKSHFSTNVSQKPCVVLIGPHGSGKKRLAERLSAHFKVPHINAGQVVRQASVSNKTLTHFIETSEPVPDSILNPLILSSLNSNGYILENYPITDLQAFNLKTKAKLTHVIELKLNPQTADLKNNTQVLQSQLRVFNSTLNGIRDVFRANLTIVQADEGTEDEIYQQLINIIEKRNLVLDQESREILPRGPGLVGEAQEITDLNWSRVQNTKPKIEEI</sequence>
<dbReference type="InterPro" id="IPR000850">
    <property type="entry name" value="Adenylat/UMP-CMP_kin"/>
</dbReference>
<dbReference type="GO" id="GO:0019205">
    <property type="term" value="F:nucleobase-containing compound kinase activity"/>
    <property type="evidence" value="ECO:0007669"/>
    <property type="project" value="InterPro"/>
</dbReference>
<accession>A0AA86UZ17</accession>
<dbReference type="AlphaFoldDB" id="A0AA86UZ17"/>
<dbReference type="Pfam" id="PF00406">
    <property type="entry name" value="ADK"/>
    <property type="match status" value="1"/>
</dbReference>
<dbReference type="EMBL" id="CATOUU010001125">
    <property type="protein sequence ID" value="CAI9973824.1"/>
    <property type="molecule type" value="Genomic_DNA"/>
</dbReference>
<dbReference type="InterPro" id="IPR027417">
    <property type="entry name" value="P-loop_NTPase"/>
</dbReference>
<keyword evidence="6" id="KW-1185">Reference proteome</keyword>
<keyword evidence="1" id="KW-0808">Transferase</keyword>
<reference evidence="4" key="1">
    <citation type="submission" date="2023-06" db="EMBL/GenBank/DDBJ databases">
        <authorList>
            <person name="Kurt Z."/>
        </authorList>
    </citation>
    <scope>NUCLEOTIDE SEQUENCE</scope>
</reference>
<dbReference type="GO" id="GO:0005524">
    <property type="term" value="F:ATP binding"/>
    <property type="evidence" value="ECO:0007669"/>
    <property type="project" value="InterPro"/>
</dbReference>
<dbReference type="SUPFAM" id="SSF52540">
    <property type="entry name" value="P-loop containing nucleoside triphosphate hydrolases"/>
    <property type="match status" value="1"/>
</dbReference>
<dbReference type="Proteomes" id="UP001642409">
    <property type="component" value="Unassembled WGS sequence"/>
</dbReference>
<gene>
    <name evidence="5" type="ORF">HINF_LOCUS17140</name>
    <name evidence="4" type="ORF">HINF_LOCUS61469</name>
</gene>
<evidence type="ECO:0000256" key="1">
    <source>
        <dbReference type="ARBA" id="ARBA00022679"/>
    </source>
</evidence>
<dbReference type="Gene3D" id="1.20.890.10">
    <property type="entry name" value="cAMP-dependent protein kinase regulatory subunit, dimerization-anchoring domain"/>
    <property type="match status" value="1"/>
</dbReference>
<evidence type="ECO:0000256" key="2">
    <source>
        <dbReference type="ARBA" id="ARBA00022741"/>
    </source>
</evidence>
<keyword evidence="2" id="KW-0547">Nucleotide-binding</keyword>
<dbReference type="SUPFAM" id="SSF47391">
    <property type="entry name" value="Dimerization-anchoring domain of cAMP-dependent PK regulatory subunit"/>
    <property type="match status" value="1"/>
</dbReference>